<keyword evidence="2" id="KW-1185">Reference proteome</keyword>
<dbReference type="AlphaFoldDB" id="G7YGI2"/>
<evidence type="ECO:0000313" key="1">
    <source>
        <dbReference type="EMBL" id="GAA52065.1"/>
    </source>
</evidence>
<sequence length="103" mass="12002">MFRRQQFDRVNPRNVAPSRHTLFIRGLPGATDVTKVKYVSLHRVNPFRDFFSEETNSKCSVDFFSTSEDKKRLSVAIRFKSHDLAKEILAKYTCSPFNLCQVQ</sequence>
<evidence type="ECO:0000313" key="2">
    <source>
        <dbReference type="Proteomes" id="UP000008909"/>
    </source>
</evidence>
<accession>G7YGI2</accession>
<name>G7YGI2_CLOSI</name>
<dbReference type="Proteomes" id="UP000008909">
    <property type="component" value="Unassembled WGS sequence"/>
</dbReference>
<evidence type="ECO:0008006" key="3">
    <source>
        <dbReference type="Google" id="ProtNLM"/>
    </source>
</evidence>
<reference evidence="1" key="1">
    <citation type="journal article" date="2011" name="Genome Biol.">
        <title>The draft genome of the carcinogenic human liver fluke Clonorchis sinensis.</title>
        <authorList>
            <person name="Wang X."/>
            <person name="Chen W."/>
            <person name="Huang Y."/>
            <person name="Sun J."/>
            <person name="Men J."/>
            <person name="Liu H."/>
            <person name="Luo F."/>
            <person name="Guo L."/>
            <person name="Lv X."/>
            <person name="Deng C."/>
            <person name="Zhou C."/>
            <person name="Fan Y."/>
            <person name="Li X."/>
            <person name="Huang L."/>
            <person name="Hu Y."/>
            <person name="Liang C."/>
            <person name="Hu X."/>
            <person name="Xu J."/>
            <person name="Yu X."/>
        </authorList>
    </citation>
    <scope>NUCLEOTIDE SEQUENCE [LARGE SCALE GENOMIC DNA]</scope>
    <source>
        <strain evidence="1">Henan</strain>
    </source>
</reference>
<protein>
    <recommendedName>
        <fullName evidence="3">RRM domain-containing protein</fullName>
    </recommendedName>
</protein>
<reference key="2">
    <citation type="submission" date="2011-10" db="EMBL/GenBank/DDBJ databases">
        <title>The genome and transcriptome sequence of Clonorchis sinensis provide insights into the carcinogenic liver fluke.</title>
        <authorList>
            <person name="Wang X."/>
            <person name="Huang Y."/>
            <person name="Chen W."/>
            <person name="Liu H."/>
            <person name="Guo L."/>
            <person name="Chen Y."/>
            <person name="Luo F."/>
            <person name="Zhou W."/>
            <person name="Sun J."/>
            <person name="Mao Q."/>
            <person name="Liang P."/>
            <person name="Zhou C."/>
            <person name="Tian Y."/>
            <person name="Men J."/>
            <person name="Lv X."/>
            <person name="Huang L."/>
            <person name="Zhou J."/>
            <person name="Hu Y."/>
            <person name="Li R."/>
            <person name="Zhang F."/>
            <person name="Lei H."/>
            <person name="Li X."/>
            <person name="Hu X."/>
            <person name="Liang C."/>
            <person name="Xu J."/>
            <person name="Wu Z."/>
            <person name="Yu X."/>
        </authorList>
    </citation>
    <scope>NUCLEOTIDE SEQUENCE</scope>
    <source>
        <strain>Henan</strain>
    </source>
</reference>
<gene>
    <name evidence="1" type="ORF">CLF_107283</name>
</gene>
<organism evidence="1 2">
    <name type="scientific">Clonorchis sinensis</name>
    <name type="common">Chinese liver fluke</name>
    <dbReference type="NCBI Taxonomy" id="79923"/>
    <lineage>
        <taxon>Eukaryota</taxon>
        <taxon>Metazoa</taxon>
        <taxon>Spiralia</taxon>
        <taxon>Lophotrochozoa</taxon>
        <taxon>Platyhelminthes</taxon>
        <taxon>Trematoda</taxon>
        <taxon>Digenea</taxon>
        <taxon>Opisthorchiida</taxon>
        <taxon>Opisthorchiata</taxon>
        <taxon>Opisthorchiidae</taxon>
        <taxon>Clonorchis</taxon>
    </lineage>
</organism>
<proteinExistence type="predicted"/>
<dbReference type="EMBL" id="DF143236">
    <property type="protein sequence ID" value="GAA52065.1"/>
    <property type="molecule type" value="Genomic_DNA"/>
</dbReference>